<proteinExistence type="predicted"/>
<dbReference type="Proteomes" id="UP000002402">
    <property type="component" value="Chromosome"/>
</dbReference>
<dbReference type="AlphaFoldDB" id="Q1DEZ1"/>
<dbReference type="EMBL" id="CP000113">
    <property type="protein sequence ID" value="ABF88381.1"/>
    <property type="molecule type" value="Genomic_DNA"/>
</dbReference>
<feature type="region of interest" description="Disordered" evidence="1">
    <location>
        <begin position="148"/>
        <end position="190"/>
    </location>
</feature>
<reference evidence="2 3" key="1">
    <citation type="journal article" date="2006" name="Proc. Natl. Acad. Sci. U.S.A.">
        <title>Evolution of sensory complexity recorded in a myxobacterial genome.</title>
        <authorList>
            <person name="Goldman B.S."/>
            <person name="Nierman W.C."/>
            <person name="Kaiser D."/>
            <person name="Slater S.C."/>
            <person name="Durkin A.S."/>
            <person name="Eisen J.A."/>
            <person name="Ronning C.M."/>
            <person name="Barbazuk W.B."/>
            <person name="Blanchard M."/>
            <person name="Field C."/>
            <person name="Halling C."/>
            <person name="Hinkle G."/>
            <person name="Iartchuk O."/>
            <person name="Kim H.S."/>
            <person name="Mackenzie C."/>
            <person name="Madupu R."/>
            <person name="Miller N."/>
            <person name="Shvartsbeyn A."/>
            <person name="Sullivan S.A."/>
            <person name="Vaudin M."/>
            <person name="Wiegand R."/>
            <person name="Kaplan H.B."/>
        </authorList>
    </citation>
    <scope>NUCLEOTIDE SEQUENCE [LARGE SCALE GENOMIC DNA]</scope>
    <source>
        <strain evidence="3">DK1622</strain>
    </source>
</reference>
<accession>Q1DEZ1</accession>
<name>Q1DEZ1_MYXXD</name>
<dbReference type="HOGENOM" id="CLU_1426610_0_0_7"/>
<feature type="compositionally biased region" description="Basic and acidic residues" evidence="1">
    <location>
        <begin position="19"/>
        <end position="33"/>
    </location>
</feature>
<dbReference type="STRING" id="246197.MXAN_0514"/>
<keyword evidence="3" id="KW-1185">Reference proteome</keyword>
<feature type="compositionally biased region" description="Basic and acidic residues" evidence="1">
    <location>
        <begin position="149"/>
        <end position="168"/>
    </location>
</feature>
<evidence type="ECO:0000313" key="3">
    <source>
        <dbReference type="Proteomes" id="UP000002402"/>
    </source>
</evidence>
<protein>
    <submittedName>
        <fullName evidence="2">Uncharacterized protein</fullName>
    </submittedName>
</protein>
<dbReference type="EnsemblBacteria" id="ABF88381">
    <property type="protein sequence ID" value="ABF88381"/>
    <property type="gene ID" value="MXAN_0514"/>
</dbReference>
<sequence>MHTHGPFVVSGDGPSSDVVAKKDLRGLRLDDAGGHGPQPELVPLAQVPPGQEQVRVPRAPEHHAPPATLHRLVVKEGIELLGERHGLQLGAEQEVKHGNLSGFDGPHDGARDDHRAQVREGLLREDGLDLAHGPFVDGAVERLGVPLLARDREAPEQDQRRERHDRQEPLLQRRHASVIASGPGLQEYWS</sequence>
<gene>
    <name evidence="2" type="ordered locus">MXAN_0514</name>
</gene>
<dbReference type="KEGG" id="mxa:MXAN_0514"/>
<evidence type="ECO:0000313" key="2">
    <source>
        <dbReference type="EMBL" id="ABF88381.1"/>
    </source>
</evidence>
<feature type="compositionally biased region" description="Low complexity" evidence="1">
    <location>
        <begin position="8"/>
        <end position="18"/>
    </location>
</feature>
<evidence type="ECO:0000256" key="1">
    <source>
        <dbReference type="SAM" id="MobiDB-lite"/>
    </source>
</evidence>
<feature type="region of interest" description="Disordered" evidence="1">
    <location>
        <begin position="1"/>
        <end position="65"/>
    </location>
</feature>
<organism evidence="2 3">
    <name type="scientific">Myxococcus xanthus (strain DK1622)</name>
    <dbReference type="NCBI Taxonomy" id="246197"/>
    <lineage>
        <taxon>Bacteria</taxon>
        <taxon>Pseudomonadati</taxon>
        <taxon>Myxococcota</taxon>
        <taxon>Myxococcia</taxon>
        <taxon>Myxococcales</taxon>
        <taxon>Cystobacterineae</taxon>
        <taxon>Myxococcaceae</taxon>
        <taxon>Myxococcus</taxon>
    </lineage>
</organism>